<evidence type="ECO:0000256" key="2">
    <source>
        <dbReference type="ARBA" id="ARBA00023012"/>
    </source>
</evidence>
<dbReference type="GO" id="GO:0005829">
    <property type="term" value="C:cytosol"/>
    <property type="evidence" value="ECO:0007669"/>
    <property type="project" value="TreeGrafter"/>
</dbReference>
<gene>
    <name evidence="10" type="primary">mprA_3</name>
    <name evidence="10" type="ORF">Pan44_21460</name>
</gene>
<dbReference type="SMART" id="SM00862">
    <property type="entry name" value="Trans_reg_C"/>
    <property type="match status" value="1"/>
</dbReference>
<evidence type="ECO:0000256" key="3">
    <source>
        <dbReference type="ARBA" id="ARBA00023015"/>
    </source>
</evidence>
<dbReference type="EMBL" id="CP036271">
    <property type="protein sequence ID" value="QDT54119.1"/>
    <property type="molecule type" value="Genomic_DNA"/>
</dbReference>
<keyword evidence="4 7" id="KW-0238">DNA-binding</keyword>
<dbReference type="SUPFAM" id="SSF52172">
    <property type="entry name" value="CheY-like"/>
    <property type="match status" value="1"/>
</dbReference>
<dbReference type="CDD" id="cd00383">
    <property type="entry name" value="trans_reg_C"/>
    <property type="match status" value="1"/>
</dbReference>
<dbReference type="InterPro" id="IPR016032">
    <property type="entry name" value="Sig_transdc_resp-reg_C-effctor"/>
</dbReference>
<keyword evidence="1 6" id="KW-0597">Phosphoprotein</keyword>
<sequence>MTTESMTTGADAARVKVRRMSRILVIEDESRISDFVVRGLSEEGYRVEHAADGVAGWTAMQASQWDLILLDWWLPGEDGIHLLRRFRQKNRSTPVMLLTARDAVPQRVEGLDAGADDYMCKPFSFEELLARVRVLLRRPGQDSLTLEYSDIRADLASQRVSRGGQSIDLTAKEFLLLTLFLRNPGVVLSRTRIFDSVWGEQYDGSSNTLEVHIKELRRKLEVNGPRVIQTRRGSGYMLDAAPGDEV</sequence>
<dbReference type="Gene3D" id="3.40.50.2300">
    <property type="match status" value="1"/>
</dbReference>
<keyword evidence="3" id="KW-0805">Transcription regulation</keyword>
<keyword evidence="11" id="KW-1185">Reference proteome</keyword>
<dbReference type="InterPro" id="IPR039420">
    <property type="entry name" value="WalR-like"/>
</dbReference>
<evidence type="ECO:0000256" key="4">
    <source>
        <dbReference type="ARBA" id="ARBA00023125"/>
    </source>
</evidence>
<proteinExistence type="predicted"/>
<dbReference type="GO" id="GO:0000156">
    <property type="term" value="F:phosphorelay response regulator activity"/>
    <property type="evidence" value="ECO:0007669"/>
    <property type="project" value="TreeGrafter"/>
</dbReference>
<dbReference type="PANTHER" id="PTHR48111">
    <property type="entry name" value="REGULATOR OF RPOS"/>
    <property type="match status" value="1"/>
</dbReference>
<dbReference type="GO" id="GO:0032993">
    <property type="term" value="C:protein-DNA complex"/>
    <property type="evidence" value="ECO:0007669"/>
    <property type="project" value="TreeGrafter"/>
</dbReference>
<dbReference type="InterPro" id="IPR036388">
    <property type="entry name" value="WH-like_DNA-bd_sf"/>
</dbReference>
<dbReference type="InterPro" id="IPR001789">
    <property type="entry name" value="Sig_transdc_resp-reg_receiver"/>
</dbReference>
<dbReference type="GO" id="GO:0000976">
    <property type="term" value="F:transcription cis-regulatory region binding"/>
    <property type="evidence" value="ECO:0007669"/>
    <property type="project" value="TreeGrafter"/>
</dbReference>
<dbReference type="Gene3D" id="1.10.10.10">
    <property type="entry name" value="Winged helix-like DNA-binding domain superfamily/Winged helix DNA-binding domain"/>
    <property type="match status" value="1"/>
</dbReference>
<dbReference type="SUPFAM" id="SSF46894">
    <property type="entry name" value="C-terminal effector domain of the bipartite response regulators"/>
    <property type="match status" value="1"/>
</dbReference>
<dbReference type="InParanoid" id="A0A517SDB8"/>
<feature type="DNA-binding region" description="OmpR/PhoB-type" evidence="7">
    <location>
        <begin position="143"/>
        <end position="240"/>
    </location>
</feature>
<dbReference type="PROSITE" id="PS51755">
    <property type="entry name" value="OMPR_PHOB"/>
    <property type="match status" value="1"/>
</dbReference>
<dbReference type="AlphaFoldDB" id="A0A517SDB8"/>
<feature type="modified residue" description="4-aspartylphosphate" evidence="6">
    <location>
        <position position="71"/>
    </location>
</feature>
<dbReference type="SMART" id="SM00448">
    <property type="entry name" value="REC"/>
    <property type="match status" value="1"/>
</dbReference>
<dbReference type="Gene3D" id="6.10.250.690">
    <property type="match status" value="1"/>
</dbReference>
<dbReference type="CDD" id="cd17624">
    <property type="entry name" value="REC_OmpR_PmrA-like"/>
    <property type="match status" value="1"/>
</dbReference>
<dbReference type="InterPro" id="IPR001867">
    <property type="entry name" value="OmpR/PhoB-type_DNA-bd"/>
</dbReference>
<feature type="domain" description="OmpR/PhoB-type" evidence="9">
    <location>
        <begin position="143"/>
        <end position="240"/>
    </location>
</feature>
<evidence type="ECO:0000313" key="10">
    <source>
        <dbReference type="EMBL" id="QDT54119.1"/>
    </source>
</evidence>
<dbReference type="FunFam" id="1.10.10.10:FF:000005">
    <property type="entry name" value="Two-component system response regulator"/>
    <property type="match status" value="1"/>
</dbReference>
<organism evidence="10 11">
    <name type="scientific">Caulifigura coniformis</name>
    <dbReference type="NCBI Taxonomy" id="2527983"/>
    <lineage>
        <taxon>Bacteria</taxon>
        <taxon>Pseudomonadati</taxon>
        <taxon>Planctomycetota</taxon>
        <taxon>Planctomycetia</taxon>
        <taxon>Planctomycetales</taxon>
        <taxon>Planctomycetaceae</taxon>
        <taxon>Caulifigura</taxon>
    </lineage>
</organism>
<dbReference type="Pfam" id="PF00072">
    <property type="entry name" value="Response_reg"/>
    <property type="match status" value="1"/>
</dbReference>
<dbReference type="GO" id="GO:0006355">
    <property type="term" value="P:regulation of DNA-templated transcription"/>
    <property type="evidence" value="ECO:0007669"/>
    <property type="project" value="InterPro"/>
</dbReference>
<name>A0A517SDB8_9PLAN</name>
<evidence type="ECO:0000259" key="8">
    <source>
        <dbReference type="PROSITE" id="PS50110"/>
    </source>
</evidence>
<dbReference type="FunFam" id="3.40.50.2300:FF:000001">
    <property type="entry name" value="DNA-binding response regulator PhoB"/>
    <property type="match status" value="1"/>
</dbReference>
<dbReference type="Pfam" id="PF00486">
    <property type="entry name" value="Trans_reg_C"/>
    <property type="match status" value="1"/>
</dbReference>
<keyword evidence="5" id="KW-0804">Transcription</keyword>
<evidence type="ECO:0000256" key="7">
    <source>
        <dbReference type="PROSITE-ProRule" id="PRU01091"/>
    </source>
</evidence>
<dbReference type="PROSITE" id="PS50110">
    <property type="entry name" value="RESPONSE_REGULATORY"/>
    <property type="match status" value="1"/>
</dbReference>
<keyword evidence="2" id="KW-0902">Two-component regulatory system</keyword>
<evidence type="ECO:0000256" key="5">
    <source>
        <dbReference type="ARBA" id="ARBA00023163"/>
    </source>
</evidence>
<dbReference type="PANTHER" id="PTHR48111:SF1">
    <property type="entry name" value="TWO-COMPONENT RESPONSE REGULATOR ORR33"/>
    <property type="match status" value="1"/>
</dbReference>
<accession>A0A517SDB8</accession>
<dbReference type="Proteomes" id="UP000315700">
    <property type="component" value="Chromosome"/>
</dbReference>
<reference evidence="10 11" key="1">
    <citation type="submission" date="2019-02" db="EMBL/GenBank/DDBJ databases">
        <title>Deep-cultivation of Planctomycetes and their phenomic and genomic characterization uncovers novel biology.</title>
        <authorList>
            <person name="Wiegand S."/>
            <person name="Jogler M."/>
            <person name="Boedeker C."/>
            <person name="Pinto D."/>
            <person name="Vollmers J."/>
            <person name="Rivas-Marin E."/>
            <person name="Kohn T."/>
            <person name="Peeters S.H."/>
            <person name="Heuer A."/>
            <person name="Rast P."/>
            <person name="Oberbeckmann S."/>
            <person name="Bunk B."/>
            <person name="Jeske O."/>
            <person name="Meyerdierks A."/>
            <person name="Storesund J.E."/>
            <person name="Kallscheuer N."/>
            <person name="Luecker S."/>
            <person name="Lage O.M."/>
            <person name="Pohl T."/>
            <person name="Merkel B.J."/>
            <person name="Hornburger P."/>
            <person name="Mueller R.-W."/>
            <person name="Bruemmer F."/>
            <person name="Labrenz M."/>
            <person name="Spormann A.M."/>
            <person name="Op den Camp H."/>
            <person name="Overmann J."/>
            <person name="Amann R."/>
            <person name="Jetten M.S.M."/>
            <person name="Mascher T."/>
            <person name="Medema M.H."/>
            <person name="Devos D.P."/>
            <person name="Kaster A.-K."/>
            <person name="Ovreas L."/>
            <person name="Rohde M."/>
            <person name="Galperin M.Y."/>
            <person name="Jogler C."/>
        </authorList>
    </citation>
    <scope>NUCLEOTIDE SEQUENCE [LARGE SCALE GENOMIC DNA]</scope>
    <source>
        <strain evidence="10 11">Pan44</strain>
    </source>
</reference>
<dbReference type="InterPro" id="IPR011006">
    <property type="entry name" value="CheY-like_superfamily"/>
</dbReference>
<evidence type="ECO:0000256" key="1">
    <source>
        <dbReference type="ARBA" id="ARBA00022553"/>
    </source>
</evidence>
<evidence type="ECO:0000313" key="11">
    <source>
        <dbReference type="Proteomes" id="UP000315700"/>
    </source>
</evidence>
<evidence type="ECO:0000256" key="6">
    <source>
        <dbReference type="PROSITE-ProRule" id="PRU00169"/>
    </source>
</evidence>
<feature type="domain" description="Response regulatory" evidence="8">
    <location>
        <begin position="22"/>
        <end position="136"/>
    </location>
</feature>
<dbReference type="KEGG" id="ccos:Pan44_21460"/>
<protein>
    <submittedName>
        <fullName evidence="10">Response regulator MprA</fullName>
    </submittedName>
</protein>
<evidence type="ECO:0000259" key="9">
    <source>
        <dbReference type="PROSITE" id="PS51755"/>
    </source>
</evidence>